<accession>A0A4P6Q1L5</accession>
<gene>
    <name evidence="1" type="ORF">EKD16_13720</name>
</gene>
<reference evidence="1 2" key="1">
    <citation type="submission" date="2019-02" db="EMBL/GenBank/DDBJ databases">
        <authorList>
            <person name="Khodamoradi S."/>
            <person name="Hahnke R.L."/>
            <person name="Kaempfer P."/>
            <person name="Schumann P."/>
            <person name="Rohde M."/>
            <person name="Steinert M."/>
            <person name="Luzhetskyy A."/>
            <person name="Wink J."/>
            <person name="Ruckert C."/>
        </authorList>
    </citation>
    <scope>NUCLEOTIDE SEQUENCE [LARGE SCALE GENOMIC DNA]</scope>
    <source>
        <strain evidence="1 2">M2</strain>
    </source>
</reference>
<protein>
    <submittedName>
        <fullName evidence="1">Uncharacterized protein</fullName>
    </submittedName>
</protein>
<dbReference type="KEGG" id="strr:EKD16_13720"/>
<sequence>MLWNACVRDAGERIGFLVRIVNDGDTAAELSVRLSWFHASSGFSPCPAPWGDGARVVVPAGATVATDSGCAADKEPVNFQTRANVVRPGRTWGYRAMSPGAHVHSDGSVEFS</sequence>
<organism evidence="1 2">
    <name type="scientific">Streptomonospora litoralis</name>
    <dbReference type="NCBI Taxonomy" id="2498135"/>
    <lineage>
        <taxon>Bacteria</taxon>
        <taxon>Bacillati</taxon>
        <taxon>Actinomycetota</taxon>
        <taxon>Actinomycetes</taxon>
        <taxon>Streptosporangiales</taxon>
        <taxon>Nocardiopsidaceae</taxon>
        <taxon>Streptomonospora</taxon>
    </lineage>
</organism>
<name>A0A4P6Q1L5_9ACTN</name>
<evidence type="ECO:0000313" key="1">
    <source>
        <dbReference type="EMBL" id="QBI54526.1"/>
    </source>
</evidence>
<keyword evidence="2" id="KW-1185">Reference proteome</keyword>
<dbReference type="AlphaFoldDB" id="A0A4P6Q1L5"/>
<evidence type="ECO:0000313" key="2">
    <source>
        <dbReference type="Proteomes" id="UP000292235"/>
    </source>
</evidence>
<proteinExistence type="predicted"/>
<dbReference type="Proteomes" id="UP000292235">
    <property type="component" value="Chromosome"/>
</dbReference>
<dbReference type="EMBL" id="CP036455">
    <property type="protein sequence ID" value="QBI54526.1"/>
    <property type="molecule type" value="Genomic_DNA"/>
</dbReference>